<evidence type="ECO:0000256" key="11">
    <source>
        <dbReference type="ARBA" id="ARBA00023204"/>
    </source>
</evidence>
<dbReference type="GO" id="GO:0045739">
    <property type="term" value="P:positive regulation of DNA repair"/>
    <property type="evidence" value="ECO:0007669"/>
    <property type="project" value="UniProtKB-UniRule"/>
</dbReference>
<keyword evidence="3 15" id="KW-0963">Cytoplasm</keyword>
<comment type="function">
    <text evidence="15">May play a role in homeostasis or cellular differentiation in cells of neural, epithelial and germline origins. May also act as a death receptor-associated anti-apoptotic protein, which inhibits the mitochondrial apoptotic pathway.</text>
</comment>
<evidence type="ECO:0000313" key="16">
    <source>
        <dbReference type="EMBL" id="CAD7423574.1"/>
    </source>
</evidence>
<dbReference type="GO" id="GO:0051301">
    <property type="term" value="P:cell division"/>
    <property type="evidence" value="ECO:0007669"/>
    <property type="project" value="UniProtKB-UniRule"/>
</dbReference>
<evidence type="ECO:0000256" key="8">
    <source>
        <dbReference type="ARBA" id="ARBA00022776"/>
    </source>
</evidence>
<keyword evidence="13 15" id="KW-0131">Cell cycle</keyword>
<dbReference type="GO" id="GO:0006302">
    <property type="term" value="P:double-strand break repair"/>
    <property type="evidence" value="ECO:0007669"/>
    <property type="project" value="UniProtKB-UniRule"/>
</dbReference>
<dbReference type="Pfam" id="PF06113">
    <property type="entry name" value="BRE"/>
    <property type="match status" value="1"/>
</dbReference>
<organism evidence="16">
    <name type="scientific">Timema monikensis</name>
    <dbReference type="NCBI Taxonomy" id="170555"/>
    <lineage>
        <taxon>Eukaryota</taxon>
        <taxon>Metazoa</taxon>
        <taxon>Ecdysozoa</taxon>
        <taxon>Arthropoda</taxon>
        <taxon>Hexapoda</taxon>
        <taxon>Insecta</taxon>
        <taxon>Pterygota</taxon>
        <taxon>Neoptera</taxon>
        <taxon>Polyneoptera</taxon>
        <taxon>Phasmatodea</taxon>
        <taxon>Timematodea</taxon>
        <taxon>Timematoidea</taxon>
        <taxon>Timematidae</taxon>
        <taxon>Timema</taxon>
    </lineage>
</organism>
<dbReference type="AlphaFoldDB" id="A0A7R9DY39"/>
<keyword evidence="7 15" id="KW-0227">DNA damage</keyword>
<comment type="domain">
    <text evidence="15">Contains 2 ubiquitin-conjugating enzyme family-like (UEV-like) regions. These regions lack the critical Cys residues required for ubiquitination but retain the ability to bind ubiquitin.</text>
</comment>
<evidence type="ECO:0000256" key="5">
    <source>
        <dbReference type="ARBA" id="ARBA00022703"/>
    </source>
</evidence>
<dbReference type="GO" id="GO:0005737">
    <property type="term" value="C:cytoplasm"/>
    <property type="evidence" value="ECO:0007669"/>
    <property type="project" value="UniProtKB-SubCell"/>
</dbReference>
<dbReference type="CDD" id="cd23664">
    <property type="entry name" value="BRE"/>
    <property type="match status" value="1"/>
</dbReference>
<keyword evidence="6" id="KW-0677">Repeat</keyword>
<dbReference type="GO" id="GO:0070531">
    <property type="term" value="C:BRCA1-A complex"/>
    <property type="evidence" value="ECO:0007669"/>
    <property type="project" value="UniProtKB-UniRule"/>
</dbReference>
<accession>A0A7R9DY39</accession>
<comment type="similarity">
    <text evidence="14 15">Belongs to the BABAM2 family.</text>
</comment>
<keyword evidence="10 15" id="KW-0156">Chromatin regulator</keyword>
<keyword evidence="12 15" id="KW-0539">Nucleus</keyword>
<dbReference type="GO" id="GO:0007095">
    <property type="term" value="P:mitotic G2 DNA damage checkpoint signaling"/>
    <property type="evidence" value="ECO:0007669"/>
    <property type="project" value="UniProtKB-UniRule"/>
</dbReference>
<dbReference type="GO" id="GO:0006915">
    <property type="term" value="P:apoptotic process"/>
    <property type="evidence" value="ECO:0007669"/>
    <property type="project" value="UniProtKB-UniRule"/>
</dbReference>
<evidence type="ECO:0000256" key="9">
    <source>
        <dbReference type="ARBA" id="ARBA00022786"/>
    </source>
</evidence>
<keyword evidence="11 15" id="KW-0234">DNA repair</keyword>
<proteinExistence type="inferred from homology"/>
<evidence type="ECO:0000256" key="4">
    <source>
        <dbReference type="ARBA" id="ARBA00022618"/>
    </source>
</evidence>
<evidence type="ECO:0000256" key="7">
    <source>
        <dbReference type="ARBA" id="ARBA00022763"/>
    </source>
</evidence>
<evidence type="ECO:0000256" key="13">
    <source>
        <dbReference type="ARBA" id="ARBA00023306"/>
    </source>
</evidence>
<dbReference type="PANTHER" id="PTHR15189">
    <property type="entry name" value="BRISC AND BRCA1-A COMPLEX MEMBER 2"/>
    <property type="match status" value="1"/>
</dbReference>
<dbReference type="GO" id="GO:0031593">
    <property type="term" value="F:polyubiquitin modification-dependent protein binding"/>
    <property type="evidence" value="ECO:0007669"/>
    <property type="project" value="UniProtKB-UniRule"/>
</dbReference>
<keyword evidence="5 15" id="KW-0053">Apoptosis</keyword>
<name>A0A7R9DY39_9NEOP</name>
<keyword evidence="9 15" id="KW-0833">Ubl conjugation pathway</keyword>
<keyword evidence="8 15" id="KW-0498">Mitosis</keyword>
<dbReference type="PANTHER" id="PTHR15189:SF7">
    <property type="entry name" value="BRISC AND BRCA1-A COMPLEX MEMBER 2"/>
    <property type="match status" value="1"/>
</dbReference>
<dbReference type="GO" id="GO:0010212">
    <property type="term" value="P:response to ionizing radiation"/>
    <property type="evidence" value="ECO:0007669"/>
    <property type="project" value="UniProtKB-UniRule"/>
</dbReference>
<comment type="subunit">
    <text evidence="15">Component of the ARISC complex. Component of the BRCA1-A complex. Component of the BRISC complex. Binds polyubiquitin.</text>
</comment>
<evidence type="ECO:0000256" key="2">
    <source>
        <dbReference type="ARBA" id="ARBA00019438"/>
    </source>
</evidence>
<evidence type="ECO:0000256" key="12">
    <source>
        <dbReference type="ARBA" id="ARBA00023242"/>
    </source>
</evidence>
<evidence type="ECO:0000256" key="10">
    <source>
        <dbReference type="ARBA" id="ARBA00022853"/>
    </source>
</evidence>
<dbReference type="EMBL" id="OB792689">
    <property type="protein sequence ID" value="CAD7423574.1"/>
    <property type="molecule type" value="Genomic_DNA"/>
</dbReference>
<evidence type="ECO:0000256" key="14">
    <source>
        <dbReference type="ARBA" id="ARBA00025766"/>
    </source>
</evidence>
<sequence>MVFRFLCNCEYTFSKLNHPHSLHISSLSIIYFDTITIKPQETKQKSRGTLVAGICAGNIKVCEIQSGRAHDGSTTTPTGDHFKLAIPFAGQTIMWDVVFDGNAPESPPDFTFDDLTFLADPDVAILEKYVPSLAKWDSQDPKALMNVITELLYLYKKHQVALLTDPDYTRLQFEYSTLIGGTQIVENDVEVLIQNRNKTTGRTRSGTGAVNFLIHLNVDFSGIPPVQGTTDNTGKDAAVLLVTFHSPDWSRITPQLCLSPGVEKALGNTSFTVPLFPQGNCLMDYVPLVMLQLNNKIAAIIAAHEKKKGFVTAFMFHMGKALLEYDTVDFTYMSFLLVKRDFHFLLHINLSPNFPKECPVFTLQSMYHALWGKPFKLKIDDCPFSPRWEPRQMVERACLHIKDHIDGFQKSSIQKSQE</sequence>
<evidence type="ECO:0000256" key="6">
    <source>
        <dbReference type="ARBA" id="ARBA00022737"/>
    </source>
</evidence>
<evidence type="ECO:0000256" key="3">
    <source>
        <dbReference type="ARBA" id="ARBA00022490"/>
    </source>
</evidence>
<protein>
    <recommendedName>
        <fullName evidence="2 15">BRISC and BRCA1-A complex member 2</fullName>
    </recommendedName>
</protein>
<reference evidence="16" key="1">
    <citation type="submission" date="2020-11" db="EMBL/GenBank/DDBJ databases">
        <authorList>
            <person name="Tran Van P."/>
        </authorList>
    </citation>
    <scope>NUCLEOTIDE SEQUENCE</scope>
</reference>
<gene>
    <name evidence="16" type="ORF">TMSB3V08_LOCUS560</name>
</gene>
<dbReference type="InterPro" id="IPR010358">
    <property type="entry name" value="BRE"/>
</dbReference>
<evidence type="ECO:0000256" key="15">
    <source>
        <dbReference type="RuleBase" id="RU368019"/>
    </source>
</evidence>
<dbReference type="GO" id="GO:0070552">
    <property type="term" value="C:BRISC complex"/>
    <property type="evidence" value="ECO:0007669"/>
    <property type="project" value="UniProtKB-UniRule"/>
</dbReference>
<comment type="subcellular location">
    <subcellularLocation>
        <location evidence="15">Cytoplasm</location>
    </subcellularLocation>
    <subcellularLocation>
        <location evidence="1 15">Nucleus</location>
    </subcellularLocation>
    <text evidence="15">Localizes at sites of DNA damage at double-strand breaks (DSBs).</text>
</comment>
<evidence type="ECO:0000256" key="1">
    <source>
        <dbReference type="ARBA" id="ARBA00004123"/>
    </source>
</evidence>
<keyword evidence="4 15" id="KW-0132">Cell division</keyword>
<dbReference type="GO" id="GO:0006325">
    <property type="term" value="P:chromatin organization"/>
    <property type="evidence" value="ECO:0007669"/>
    <property type="project" value="UniProtKB-UniRule"/>
</dbReference>